<accession>A0ABX1GKW4</accession>
<evidence type="ECO:0000313" key="1">
    <source>
        <dbReference type="EMBL" id="NKI30542.1"/>
    </source>
</evidence>
<gene>
    <name evidence="1" type="ORF">HCU67_01185</name>
</gene>
<dbReference type="EMBL" id="JAAWWL010000001">
    <property type="protein sequence ID" value="NKI30542.1"/>
    <property type="molecule type" value="Genomic_DNA"/>
</dbReference>
<dbReference type="Proteomes" id="UP000718451">
    <property type="component" value="Unassembled WGS sequence"/>
</dbReference>
<evidence type="ECO:0008006" key="3">
    <source>
        <dbReference type="Google" id="ProtNLM"/>
    </source>
</evidence>
<sequence length="550" mass="57176">MVLDAGTLAGGPFSFVVDGVPDMVSGITLNNFSGTGDVQSFVITDDARNILGLPPSLEAVEGVDFDGAGVGDCYIYHITHQEGLTGLAMGENLDALSGEFDLSNFIMVARGALNAGTLSGGPYEFVVDGLPDMVSEISLEDSNLTGANQTYVITDDSRNILGIPPTLEAVMGVDFDGAGVGSCYIYHLTYSTGLGGLEAGGNLDNLTGQFGLSNFVEVDRVGLNAGSLTGGPYNFLVDGNPDMVSMIALDDSDLNGANQTYVITDDNKNILGIPPTLEAVMGVDFDGAGVGACYIYHLTYSTDLGGLESGENLDDLTGLHALSNFVVVNRNGLNAGSLTGGPFMFSVDGTPDMVSGISLDNTDITGSNQGYIITDEDLNILGLPPTLDAVEGVDFDGAGIGLCLIWHISYEDGITGLEAGENAADLDGFFALSNSIRVYRNPNAGTISGGPFTFDVDGTPDMVSGISLDATNATGTNRTWVITDDQGNILGLPPTLMDVEGVDFDAAGPGVCLIWYMRYEDGLTGLAMGNNVDDLEGLYGLSNSITVTRN</sequence>
<reference evidence="1 2" key="1">
    <citation type="submission" date="2020-04" db="EMBL/GenBank/DDBJ databases">
        <authorList>
            <person name="Yoon J."/>
        </authorList>
    </citation>
    <scope>NUCLEOTIDE SEQUENCE [LARGE SCALE GENOMIC DNA]</scope>
    <source>
        <strain evidence="1 2">DJ-13</strain>
    </source>
</reference>
<name>A0ABX1GKW4_9FLAO</name>
<organism evidence="1 2">
    <name type="scientific">Croceivirga thetidis</name>
    <dbReference type="NCBI Taxonomy" id="2721623"/>
    <lineage>
        <taxon>Bacteria</taxon>
        <taxon>Pseudomonadati</taxon>
        <taxon>Bacteroidota</taxon>
        <taxon>Flavobacteriia</taxon>
        <taxon>Flavobacteriales</taxon>
        <taxon>Flavobacteriaceae</taxon>
        <taxon>Croceivirga</taxon>
    </lineage>
</organism>
<comment type="caution">
    <text evidence="1">The sequence shown here is derived from an EMBL/GenBank/DDBJ whole genome shotgun (WGS) entry which is preliminary data.</text>
</comment>
<keyword evidence="2" id="KW-1185">Reference proteome</keyword>
<protein>
    <recommendedName>
        <fullName evidence="3">DUF4394 domain-containing protein</fullName>
    </recommendedName>
</protein>
<proteinExistence type="predicted"/>
<evidence type="ECO:0000313" key="2">
    <source>
        <dbReference type="Proteomes" id="UP000718451"/>
    </source>
</evidence>